<proteinExistence type="predicted"/>
<dbReference type="Proteomes" id="UP000799778">
    <property type="component" value="Unassembled WGS sequence"/>
</dbReference>
<feature type="compositionally biased region" description="Low complexity" evidence="1">
    <location>
        <begin position="42"/>
        <end position="51"/>
    </location>
</feature>
<accession>A0A6A5Y265</accession>
<gene>
    <name evidence="2" type="ORF">BU24DRAFT_459265</name>
</gene>
<protein>
    <submittedName>
        <fullName evidence="2">Uncharacterized protein</fullName>
    </submittedName>
</protein>
<feature type="region of interest" description="Disordered" evidence="1">
    <location>
        <begin position="1"/>
        <end position="51"/>
    </location>
</feature>
<evidence type="ECO:0000313" key="3">
    <source>
        <dbReference type="Proteomes" id="UP000799778"/>
    </source>
</evidence>
<feature type="compositionally biased region" description="Gly residues" evidence="1">
    <location>
        <begin position="280"/>
        <end position="295"/>
    </location>
</feature>
<feature type="compositionally biased region" description="Pro residues" evidence="1">
    <location>
        <begin position="26"/>
        <end position="41"/>
    </location>
</feature>
<dbReference type="RefSeq" id="XP_033387951.1">
    <property type="nucleotide sequence ID" value="XM_033531712.1"/>
</dbReference>
<name>A0A6A5Y265_9PLEO</name>
<dbReference type="EMBL" id="ML978067">
    <property type="protein sequence ID" value="KAF2019612.1"/>
    <property type="molecule type" value="Genomic_DNA"/>
</dbReference>
<evidence type="ECO:0000256" key="1">
    <source>
        <dbReference type="SAM" id="MobiDB-lite"/>
    </source>
</evidence>
<evidence type="ECO:0000313" key="2">
    <source>
        <dbReference type="EMBL" id="KAF2019612.1"/>
    </source>
</evidence>
<feature type="compositionally biased region" description="Low complexity" evidence="1">
    <location>
        <begin position="8"/>
        <end position="25"/>
    </location>
</feature>
<organism evidence="2 3">
    <name type="scientific">Aaosphaeria arxii CBS 175.79</name>
    <dbReference type="NCBI Taxonomy" id="1450172"/>
    <lineage>
        <taxon>Eukaryota</taxon>
        <taxon>Fungi</taxon>
        <taxon>Dikarya</taxon>
        <taxon>Ascomycota</taxon>
        <taxon>Pezizomycotina</taxon>
        <taxon>Dothideomycetes</taxon>
        <taxon>Pleosporomycetidae</taxon>
        <taxon>Pleosporales</taxon>
        <taxon>Pleosporales incertae sedis</taxon>
        <taxon>Aaosphaeria</taxon>
    </lineage>
</organism>
<feature type="compositionally biased region" description="Basic and acidic residues" evidence="1">
    <location>
        <begin position="210"/>
        <end position="227"/>
    </location>
</feature>
<sequence length="383" mass="41775">MAIPVVSTTTNTTNIATTTTTHPHPNATPQPQPQKPTPPQTSPSTPNPSQYLQIPKITITHPTIKQKLLLHPHPPTAGHRLQHGQHRHPATDTNAPDVRTRAHSDVRMSFAPRSMSAFTTSRGGRGGRGAVGHSKAAACAPVVTNATVQWMGNAAGHRVSSGGATQTDVRHHFVDPRHKSWESGDEASFVVSEKKQRRWGGEWEHFSYERERQRGEEERRARERSEWKPNPGVTFEGMDGLRAVVANPGVLRLKSREGGRRGRRVPGNGIGGLKTRSAIGKGGGGSGGYQGGSGEGTRTERAEWKPNPYVTFDSMGLWPPVSSNPGVLHMPRYDDGSLEVREMLEDFVEGLGAGLRSLVKGVRKTVIRSWMSPNQREKLTVVS</sequence>
<feature type="region of interest" description="Disordered" evidence="1">
    <location>
        <begin position="78"/>
        <end position="99"/>
    </location>
</feature>
<feature type="region of interest" description="Disordered" evidence="1">
    <location>
        <begin position="210"/>
        <end position="234"/>
    </location>
</feature>
<reference evidence="2" key="1">
    <citation type="journal article" date="2020" name="Stud. Mycol.">
        <title>101 Dothideomycetes genomes: a test case for predicting lifestyles and emergence of pathogens.</title>
        <authorList>
            <person name="Haridas S."/>
            <person name="Albert R."/>
            <person name="Binder M."/>
            <person name="Bloem J."/>
            <person name="Labutti K."/>
            <person name="Salamov A."/>
            <person name="Andreopoulos B."/>
            <person name="Baker S."/>
            <person name="Barry K."/>
            <person name="Bills G."/>
            <person name="Bluhm B."/>
            <person name="Cannon C."/>
            <person name="Castanera R."/>
            <person name="Culley D."/>
            <person name="Daum C."/>
            <person name="Ezra D."/>
            <person name="Gonzalez J."/>
            <person name="Henrissat B."/>
            <person name="Kuo A."/>
            <person name="Liang C."/>
            <person name="Lipzen A."/>
            <person name="Lutzoni F."/>
            <person name="Magnuson J."/>
            <person name="Mondo S."/>
            <person name="Nolan M."/>
            <person name="Ohm R."/>
            <person name="Pangilinan J."/>
            <person name="Park H.-J."/>
            <person name="Ramirez L."/>
            <person name="Alfaro M."/>
            <person name="Sun H."/>
            <person name="Tritt A."/>
            <person name="Yoshinaga Y."/>
            <person name="Zwiers L.-H."/>
            <person name="Turgeon B."/>
            <person name="Goodwin S."/>
            <person name="Spatafora J."/>
            <person name="Crous P."/>
            <person name="Grigoriev I."/>
        </authorList>
    </citation>
    <scope>NUCLEOTIDE SEQUENCE</scope>
    <source>
        <strain evidence="2">CBS 175.79</strain>
    </source>
</reference>
<feature type="region of interest" description="Disordered" evidence="1">
    <location>
        <begin position="257"/>
        <end position="300"/>
    </location>
</feature>
<dbReference type="AlphaFoldDB" id="A0A6A5Y265"/>
<keyword evidence="3" id="KW-1185">Reference proteome</keyword>
<dbReference type="GeneID" id="54289109"/>